<dbReference type="PROSITE" id="PS52027">
    <property type="entry name" value="ZF_C2HC_C3H"/>
    <property type="match status" value="2"/>
</dbReference>
<evidence type="ECO:0000256" key="5">
    <source>
        <dbReference type="PROSITE-ProRule" id="PRU01371"/>
    </source>
</evidence>
<evidence type="ECO:0000256" key="6">
    <source>
        <dbReference type="SAM" id="MobiDB-lite"/>
    </source>
</evidence>
<feature type="region of interest" description="Disordered" evidence="6">
    <location>
        <begin position="1"/>
        <end position="24"/>
    </location>
</feature>
<feature type="region of interest" description="Disordered" evidence="6">
    <location>
        <begin position="289"/>
        <end position="315"/>
    </location>
</feature>
<evidence type="ECO:0000313" key="9">
    <source>
        <dbReference type="Proteomes" id="UP001295684"/>
    </source>
</evidence>
<proteinExistence type="predicted"/>
<feature type="compositionally biased region" description="Basic and acidic residues" evidence="6">
    <location>
        <begin position="133"/>
        <end position="142"/>
    </location>
</feature>
<feature type="compositionally biased region" description="Basic residues" evidence="6">
    <location>
        <begin position="289"/>
        <end position="306"/>
    </location>
</feature>
<feature type="compositionally biased region" description="Polar residues" evidence="6">
    <location>
        <begin position="100"/>
        <end position="109"/>
    </location>
</feature>
<evidence type="ECO:0000256" key="3">
    <source>
        <dbReference type="ARBA" id="ARBA00022771"/>
    </source>
</evidence>
<protein>
    <recommendedName>
        <fullName evidence="7">C2HC/C3H-type domain-containing protein</fullName>
    </recommendedName>
</protein>
<feature type="compositionally biased region" description="Polar residues" evidence="6">
    <location>
        <begin position="238"/>
        <end position="251"/>
    </location>
</feature>
<comment type="caution">
    <text evidence="8">The sequence shown here is derived from an EMBL/GenBank/DDBJ whole genome shotgun (WGS) entry which is preliminary data.</text>
</comment>
<dbReference type="PANTHER" id="PTHR13555:SF36">
    <property type="entry name" value="ZINC FINGER C2HC DOMAIN-CONTAINING PROTEIN 1B"/>
    <property type="match status" value="1"/>
</dbReference>
<keyword evidence="4" id="KW-0862">Zinc</keyword>
<dbReference type="AlphaFoldDB" id="A0AAD1UEM0"/>
<gene>
    <name evidence="8" type="ORF">ECRASSUSDP1_LOCUS7152</name>
</gene>
<feature type="compositionally biased region" description="Basic and acidic residues" evidence="6">
    <location>
        <begin position="156"/>
        <end position="172"/>
    </location>
</feature>
<feature type="compositionally biased region" description="Polar residues" evidence="6">
    <location>
        <begin position="72"/>
        <end position="88"/>
    </location>
</feature>
<feature type="region of interest" description="Disordered" evidence="6">
    <location>
        <begin position="223"/>
        <end position="263"/>
    </location>
</feature>
<feature type="domain" description="C2HC/C3H-type" evidence="7">
    <location>
        <begin position="340"/>
        <end position="369"/>
    </location>
</feature>
<dbReference type="Gene3D" id="3.30.160.60">
    <property type="entry name" value="Classic Zinc Finger"/>
    <property type="match status" value="2"/>
</dbReference>
<dbReference type="Proteomes" id="UP001295684">
    <property type="component" value="Unassembled WGS sequence"/>
</dbReference>
<evidence type="ECO:0000256" key="1">
    <source>
        <dbReference type="ARBA" id="ARBA00022723"/>
    </source>
</evidence>
<dbReference type="GO" id="GO:0008270">
    <property type="term" value="F:zinc ion binding"/>
    <property type="evidence" value="ECO:0007669"/>
    <property type="project" value="UniProtKB-KW"/>
</dbReference>
<sequence length="378" mass="41959">MRGEGESSTIEVKNKPKLQSNPLKNFQLPGEVISDKVLKARQGLLLLKSKLNRQTTFSTDFKAPKRGPRPEVNTNIFKPSLKQPNYRKTFQPKFEDDKFNTPSASSKPETQAAHRVDQLPTAIELPPSLPVASKHEETKMEAQENPSKFPTARKPQPRERRTAPKPKVEEFTKPPPVAPNSGGTLIMPVTETFEKSASQVSKPLGDFKAKEASMVQMPTESFVVNSTQNKPPAEIPRNAQSPEGSNFSGGSPTLPPEQASEDVPLSSCHLCGRTFNEKALGIHLKSCKGKTKPKTKVPKTVPKKKAANSNKWKSESEQFRAVMKAARTGKPMEVQIVDDGLVPCPHCKRTFNEHAAKRHIEDCGTRAKFMANRNKKRR</sequence>
<organism evidence="8 9">
    <name type="scientific">Euplotes crassus</name>
    <dbReference type="NCBI Taxonomy" id="5936"/>
    <lineage>
        <taxon>Eukaryota</taxon>
        <taxon>Sar</taxon>
        <taxon>Alveolata</taxon>
        <taxon>Ciliophora</taxon>
        <taxon>Intramacronucleata</taxon>
        <taxon>Spirotrichea</taxon>
        <taxon>Hypotrichia</taxon>
        <taxon>Euplotida</taxon>
        <taxon>Euplotidae</taxon>
        <taxon>Moneuplotes</taxon>
    </lineage>
</organism>
<evidence type="ECO:0000313" key="8">
    <source>
        <dbReference type="EMBL" id="CAI2365878.1"/>
    </source>
</evidence>
<keyword evidence="2" id="KW-0677">Repeat</keyword>
<evidence type="ECO:0000259" key="7">
    <source>
        <dbReference type="PROSITE" id="PS52027"/>
    </source>
</evidence>
<keyword evidence="1" id="KW-0479">Metal-binding</keyword>
<evidence type="ECO:0000256" key="4">
    <source>
        <dbReference type="ARBA" id="ARBA00022833"/>
    </source>
</evidence>
<dbReference type="EMBL" id="CAMPGE010006959">
    <property type="protein sequence ID" value="CAI2365878.1"/>
    <property type="molecule type" value="Genomic_DNA"/>
</dbReference>
<keyword evidence="9" id="KW-1185">Reference proteome</keyword>
<feature type="domain" description="C2HC/C3H-type" evidence="7">
    <location>
        <begin position="264"/>
        <end position="293"/>
    </location>
</feature>
<dbReference type="InterPro" id="IPR026319">
    <property type="entry name" value="ZC2HC1A/B-like"/>
</dbReference>
<dbReference type="Pfam" id="PF13913">
    <property type="entry name" value="zf-C2HC_2"/>
    <property type="match status" value="2"/>
</dbReference>
<accession>A0AAD1UEM0</accession>
<keyword evidence="3 5" id="KW-0863">Zinc-finger</keyword>
<dbReference type="PANTHER" id="PTHR13555">
    <property type="entry name" value="C2H2 ZINC FINGER CGI-62-RELATED"/>
    <property type="match status" value="1"/>
</dbReference>
<dbReference type="InterPro" id="IPR049899">
    <property type="entry name" value="Znf_C2HC_C3H"/>
</dbReference>
<feature type="region of interest" description="Disordered" evidence="6">
    <location>
        <begin position="55"/>
        <end position="185"/>
    </location>
</feature>
<evidence type="ECO:0000256" key="2">
    <source>
        <dbReference type="ARBA" id="ARBA00022737"/>
    </source>
</evidence>
<reference evidence="8" key="1">
    <citation type="submission" date="2023-07" db="EMBL/GenBank/DDBJ databases">
        <authorList>
            <consortium name="AG Swart"/>
            <person name="Singh M."/>
            <person name="Singh A."/>
            <person name="Seah K."/>
            <person name="Emmerich C."/>
        </authorList>
    </citation>
    <scope>NUCLEOTIDE SEQUENCE</scope>
    <source>
        <strain evidence="8">DP1</strain>
    </source>
</reference>
<name>A0AAD1UEM0_EUPCR</name>